<reference evidence="2" key="2">
    <citation type="submission" date="2019-02" db="EMBL/GenBank/DDBJ databases">
        <title>Granulicella sibirica sp. nov., a psychrotolerant acidobacterium isolated from an organic soil layer in forested tundra, West Siberia.</title>
        <authorList>
            <person name="Oshkin I.Y."/>
            <person name="Kulichevskaya I.S."/>
            <person name="Rijpstra W.I.C."/>
            <person name="Sinninghe Damste J.S."/>
            <person name="Rakitin A.L."/>
            <person name="Ravin N.V."/>
            <person name="Dedysh S.N."/>
        </authorList>
    </citation>
    <scope>NUCLEOTIDE SEQUENCE [LARGE SCALE GENOMIC DNA]</scope>
    <source>
        <strain evidence="2">AF10</strain>
    </source>
</reference>
<keyword evidence="2" id="KW-1185">Reference proteome</keyword>
<accession>A0A4Q0T3X7</accession>
<gene>
    <name evidence="1" type="ORF">GRAN_1735</name>
</gene>
<dbReference type="EMBL" id="RDSM01000001">
    <property type="protein sequence ID" value="RXH58425.1"/>
    <property type="molecule type" value="Genomic_DNA"/>
</dbReference>
<name>A0A4Q0T3X7_9BACT</name>
<organism evidence="1 2">
    <name type="scientific">Granulicella sibirica</name>
    <dbReference type="NCBI Taxonomy" id="2479048"/>
    <lineage>
        <taxon>Bacteria</taxon>
        <taxon>Pseudomonadati</taxon>
        <taxon>Acidobacteriota</taxon>
        <taxon>Terriglobia</taxon>
        <taxon>Terriglobales</taxon>
        <taxon>Acidobacteriaceae</taxon>
        <taxon>Granulicella</taxon>
    </lineage>
</organism>
<evidence type="ECO:0000313" key="1">
    <source>
        <dbReference type="EMBL" id="RXH58425.1"/>
    </source>
</evidence>
<proteinExistence type="predicted"/>
<comment type="caution">
    <text evidence="1">The sequence shown here is derived from an EMBL/GenBank/DDBJ whole genome shotgun (WGS) entry which is preliminary data.</text>
</comment>
<sequence length="176" mass="19661">MIPNPTVELAKSEIERLASEIEGEVARLKTIVQMAESHKRRISRMTEEMKAWGVIIENNKPDGQIPPESAFSPTFVQISKAEESEADNYGSKIAAVRMLLKTYGPKGVTPREVTEYLRFLNMQVSSSFASNALFTMRQRKEVVRVGNKYVLAHLTDPFVVAEPLDSHVKGEPEGSP</sequence>
<protein>
    <submittedName>
        <fullName evidence="1">Uncharacterized protein</fullName>
    </submittedName>
</protein>
<evidence type="ECO:0000313" key="2">
    <source>
        <dbReference type="Proteomes" id="UP000289437"/>
    </source>
</evidence>
<dbReference type="Proteomes" id="UP000289437">
    <property type="component" value="Unassembled WGS sequence"/>
</dbReference>
<reference evidence="1 2" key="1">
    <citation type="submission" date="2018-11" db="EMBL/GenBank/DDBJ databases">
        <authorList>
            <person name="Mardanov A.V."/>
            <person name="Ravin N.V."/>
            <person name="Dedysh S.N."/>
        </authorList>
    </citation>
    <scope>NUCLEOTIDE SEQUENCE [LARGE SCALE GENOMIC DNA]</scope>
    <source>
        <strain evidence="1 2">AF10</strain>
    </source>
</reference>
<dbReference type="AlphaFoldDB" id="A0A4Q0T3X7"/>